<dbReference type="HOGENOM" id="CLU_072027_0_0_10"/>
<evidence type="ECO:0000313" key="3">
    <source>
        <dbReference type="EMBL" id="EIJ40193.1"/>
    </source>
</evidence>
<dbReference type="STRING" id="926559.JoomaDRAFT_3247"/>
<dbReference type="InterPro" id="IPR050471">
    <property type="entry name" value="AB_hydrolase"/>
</dbReference>
<dbReference type="Proteomes" id="UP000004690">
    <property type="component" value="Unassembled WGS sequence"/>
</dbReference>
<dbReference type="InterPro" id="IPR013595">
    <property type="entry name" value="Pept_S33_TAP-like_C"/>
</dbReference>
<dbReference type="OrthoDB" id="9785847at2"/>
<dbReference type="InterPro" id="IPR000073">
    <property type="entry name" value="AB_hydrolase_1"/>
</dbReference>
<dbReference type="PANTHER" id="PTHR43433:SF5">
    <property type="entry name" value="AB HYDROLASE-1 DOMAIN-CONTAINING PROTEIN"/>
    <property type="match status" value="1"/>
</dbReference>
<evidence type="ECO:0000259" key="2">
    <source>
        <dbReference type="Pfam" id="PF08386"/>
    </source>
</evidence>
<feature type="domain" description="Peptidase S33 tripeptidyl aminopeptidase-like C-terminal" evidence="2">
    <location>
        <begin position="227"/>
        <end position="278"/>
    </location>
</feature>
<keyword evidence="3" id="KW-0378">Hydrolase</keyword>
<dbReference type="SUPFAM" id="SSF53474">
    <property type="entry name" value="alpha/beta-Hydrolases"/>
    <property type="match status" value="1"/>
</dbReference>
<dbReference type="Gene3D" id="3.40.50.1820">
    <property type="entry name" value="alpha/beta hydrolase"/>
    <property type="match status" value="1"/>
</dbReference>
<dbReference type="Pfam" id="PF08386">
    <property type="entry name" value="Abhydrolase_4"/>
    <property type="match status" value="1"/>
</dbReference>
<keyword evidence="4" id="KW-1185">Reference proteome</keyword>
<name>I3C9A0_9FLAO</name>
<sequence>MASKKENYQQSVKIPEPITFSAKTLQFISPKLASKYVAKLFATPIKHPTPKREHKMEHEAKKERLLISSIKKEVVIYEYGESKKKILLVHGWSGRGTQLSKIADSLLKIGYSTISFDGPAHGRSTGKTTNMLEFIDTVFEVNKKYGPFEAAIGHSLGSMTLVNAASRGFKTNAMVLIGSGDKIDDIIYDFTNKLGLKEKIGDSIKMGFDKIAMEDVNNYSASIAAEDVKIPALLFHDKNDLDSPLSSSENIHEKLKNSELIITEGLGHRKILGDDKVILKLIDFIKEYS</sequence>
<keyword evidence="3" id="KW-0012">Acyltransferase</keyword>
<dbReference type="EMBL" id="JH651379">
    <property type="protein sequence ID" value="EIJ40193.1"/>
    <property type="molecule type" value="Genomic_DNA"/>
</dbReference>
<protein>
    <submittedName>
        <fullName evidence="3">Putative hydrolase or acyltransferase of alpha/beta superfamily</fullName>
    </submittedName>
</protein>
<proteinExistence type="predicted"/>
<evidence type="ECO:0000259" key="1">
    <source>
        <dbReference type="Pfam" id="PF00561"/>
    </source>
</evidence>
<reference evidence="3 4" key="1">
    <citation type="submission" date="2012-02" db="EMBL/GenBank/DDBJ databases">
        <title>Improved High-Quality Draft genome of Joostella marina DSM 19592.</title>
        <authorList>
            <consortium name="US DOE Joint Genome Institute (JGI-PGF)"/>
            <person name="Lucas S."/>
            <person name="Copeland A."/>
            <person name="Lapidus A."/>
            <person name="Bruce D."/>
            <person name="Goodwin L."/>
            <person name="Pitluck S."/>
            <person name="Peters L."/>
            <person name="Chertkov O."/>
            <person name="Ovchinnikova G."/>
            <person name="Kyrpides N."/>
            <person name="Mavromatis K."/>
            <person name="Detter J.C."/>
            <person name="Han C."/>
            <person name="Land M."/>
            <person name="Hauser L."/>
            <person name="Markowitz V."/>
            <person name="Cheng J.-F."/>
            <person name="Hugenholtz P."/>
            <person name="Woyke T."/>
            <person name="Wu D."/>
            <person name="Tindall B."/>
            <person name="Brambilla E."/>
            <person name="Klenk H.-P."/>
            <person name="Eisen J.A."/>
        </authorList>
    </citation>
    <scope>NUCLEOTIDE SEQUENCE [LARGE SCALE GENOMIC DNA]</scope>
    <source>
        <strain evidence="3 4">DSM 19592</strain>
    </source>
</reference>
<dbReference type="PANTHER" id="PTHR43433">
    <property type="entry name" value="HYDROLASE, ALPHA/BETA FOLD FAMILY PROTEIN"/>
    <property type="match status" value="1"/>
</dbReference>
<keyword evidence="3" id="KW-0808">Transferase</keyword>
<dbReference type="eggNOG" id="COG1073">
    <property type="taxonomic scope" value="Bacteria"/>
</dbReference>
<organism evidence="3 4">
    <name type="scientific">Galbibacter orientalis DSM 19592</name>
    <dbReference type="NCBI Taxonomy" id="926559"/>
    <lineage>
        <taxon>Bacteria</taxon>
        <taxon>Pseudomonadati</taxon>
        <taxon>Bacteroidota</taxon>
        <taxon>Flavobacteriia</taxon>
        <taxon>Flavobacteriales</taxon>
        <taxon>Flavobacteriaceae</taxon>
        <taxon>Galbibacter</taxon>
    </lineage>
</organism>
<dbReference type="GO" id="GO:0016746">
    <property type="term" value="F:acyltransferase activity"/>
    <property type="evidence" value="ECO:0007669"/>
    <property type="project" value="UniProtKB-KW"/>
</dbReference>
<dbReference type="InterPro" id="IPR029058">
    <property type="entry name" value="AB_hydrolase_fold"/>
</dbReference>
<dbReference type="GO" id="GO:0016787">
    <property type="term" value="F:hydrolase activity"/>
    <property type="evidence" value="ECO:0007669"/>
    <property type="project" value="UniProtKB-KW"/>
</dbReference>
<dbReference type="RefSeq" id="WP_008614292.1">
    <property type="nucleotide sequence ID" value="NZ_JH651379.1"/>
</dbReference>
<feature type="domain" description="AB hydrolase-1" evidence="1">
    <location>
        <begin position="86"/>
        <end position="179"/>
    </location>
</feature>
<dbReference type="AlphaFoldDB" id="I3C9A0"/>
<gene>
    <name evidence="3" type="ORF">JoomaDRAFT_3247</name>
</gene>
<accession>I3C9A0</accession>
<evidence type="ECO:0000313" key="4">
    <source>
        <dbReference type="Proteomes" id="UP000004690"/>
    </source>
</evidence>
<dbReference type="Pfam" id="PF00561">
    <property type="entry name" value="Abhydrolase_1"/>
    <property type="match status" value="1"/>
</dbReference>